<feature type="transmembrane region" description="Helical" evidence="1">
    <location>
        <begin position="115"/>
        <end position="134"/>
    </location>
</feature>
<proteinExistence type="predicted"/>
<evidence type="ECO:0000313" key="3">
    <source>
        <dbReference type="Proteomes" id="UP000293952"/>
    </source>
</evidence>
<dbReference type="Proteomes" id="UP000293952">
    <property type="component" value="Unassembled WGS sequence"/>
</dbReference>
<feature type="transmembrane region" description="Helical" evidence="1">
    <location>
        <begin position="155"/>
        <end position="178"/>
    </location>
</feature>
<dbReference type="RefSeq" id="WP_130094784.1">
    <property type="nucleotide sequence ID" value="NZ_SETE01000007.1"/>
</dbReference>
<feature type="transmembrane region" description="Helical" evidence="1">
    <location>
        <begin position="31"/>
        <end position="47"/>
    </location>
</feature>
<dbReference type="EMBL" id="SETE01000007">
    <property type="protein sequence ID" value="RYM32096.1"/>
    <property type="molecule type" value="Genomic_DNA"/>
</dbReference>
<organism evidence="2 3">
    <name type="scientific">Brumimicrobium glaciale</name>
    <dbReference type="NCBI Taxonomy" id="200475"/>
    <lineage>
        <taxon>Bacteria</taxon>
        <taxon>Pseudomonadati</taxon>
        <taxon>Bacteroidota</taxon>
        <taxon>Flavobacteriia</taxon>
        <taxon>Flavobacteriales</taxon>
        <taxon>Crocinitomicaceae</taxon>
        <taxon>Brumimicrobium</taxon>
    </lineage>
</organism>
<accession>A0A4V1WF63</accession>
<feature type="transmembrane region" description="Helical" evidence="1">
    <location>
        <begin position="190"/>
        <end position="211"/>
    </location>
</feature>
<feature type="transmembrane region" description="Helical" evidence="1">
    <location>
        <begin position="5"/>
        <end position="25"/>
    </location>
</feature>
<feature type="transmembrane region" description="Helical" evidence="1">
    <location>
        <begin position="59"/>
        <end position="76"/>
    </location>
</feature>
<comment type="caution">
    <text evidence="2">The sequence shown here is derived from an EMBL/GenBank/DDBJ whole genome shotgun (WGS) entry which is preliminary data.</text>
</comment>
<feature type="transmembrane region" description="Helical" evidence="1">
    <location>
        <begin position="280"/>
        <end position="302"/>
    </location>
</feature>
<evidence type="ECO:0000256" key="1">
    <source>
        <dbReference type="SAM" id="Phobius"/>
    </source>
</evidence>
<sequence>MRSNFLLKTLIWIILILLSVSVIPFSKSNSIWAITIYPLAYFALFYFLKRSKFWNSSKFIIITILLLYFPCLYSNGNNLGISTNLFSLVDLFSKNNFFVRFGPNLTESIKAKDTFVIFQIYSILLGTFAVLKISMMNFALVKIMRNTWESIKKNLVLISSLLIIYLIIHISILSLLMMGSDFLNYKGYNFNSALLYLGIYFLLFIIFKIFWSRNTFPILKKAITIIFILFFPMVKMSTTTIYQFTDSMEYEGLFPVMAPLGSSFENISNYLFLDSAVDPYNVNALLLIYGFVQLGFVFVLMASMKIGKLDRNHIA</sequence>
<evidence type="ECO:0000313" key="2">
    <source>
        <dbReference type="EMBL" id="RYM32096.1"/>
    </source>
</evidence>
<feature type="transmembrane region" description="Helical" evidence="1">
    <location>
        <begin position="223"/>
        <end position="244"/>
    </location>
</feature>
<dbReference type="AlphaFoldDB" id="A0A4V1WF63"/>
<gene>
    <name evidence="2" type="ORF">ERX46_15550</name>
</gene>
<reference evidence="2 3" key="1">
    <citation type="submission" date="2019-02" db="EMBL/GenBank/DDBJ databases">
        <title>Genome sequence of the sea-ice species Brumimicrobium glaciale.</title>
        <authorList>
            <person name="Bowman J.P."/>
        </authorList>
    </citation>
    <scope>NUCLEOTIDE SEQUENCE [LARGE SCALE GENOMIC DNA]</scope>
    <source>
        <strain evidence="2 3">IC156</strain>
    </source>
</reference>
<keyword evidence="3" id="KW-1185">Reference proteome</keyword>
<name>A0A4V1WF63_9FLAO</name>
<keyword evidence="1" id="KW-0472">Membrane</keyword>
<protein>
    <submittedName>
        <fullName evidence="2">Uncharacterized protein</fullName>
    </submittedName>
</protein>
<keyword evidence="1" id="KW-1133">Transmembrane helix</keyword>
<keyword evidence="1" id="KW-0812">Transmembrane</keyword>